<dbReference type="PANTHER" id="PTHR47977">
    <property type="entry name" value="RAS-RELATED PROTEIN RAB"/>
    <property type="match status" value="1"/>
</dbReference>
<comment type="caution">
    <text evidence="3">The sequence shown here is derived from an EMBL/GenBank/DDBJ whole genome shotgun (WGS) entry which is preliminary data.</text>
</comment>
<evidence type="ECO:0000256" key="1">
    <source>
        <dbReference type="ARBA" id="ARBA00022741"/>
    </source>
</evidence>
<accession>X1AFU9</accession>
<dbReference type="PRINTS" id="PR00449">
    <property type="entry name" value="RASTRNSFRMNG"/>
</dbReference>
<evidence type="ECO:0000313" key="3">
    <source>
        <dbReference type="EMBL" id="GAG68657.1"/>
    </source>
</evidence>
<name>X1AFU9_9ZZZZ</name>
<gene>
    <name evidence="3" type="ORF">S01H4_10875</name>
</gene>
<protein>
    <recommendedName>
        <fullName evidence="4">GTP-binding protein</fullName>
    </recommendedName>
</protein>
<keyword evidence="2" id="KW-0342">GTP-binding</keyword>
<dbReference type="InterPro" id="IPR027417">
    <property type="entry name" value="P-loop_NTPase"/>
</dbReference>
<dbReference type="CDD" id="cd00154">
    <property type="entry name" value="Rab"/>
    <property type="match status" value="1"/>
</dbReference>
<reference evidence="3" key="1">
    <citation type="journal article" date="2014" name="Front. Microbiol.">
        <title>High frequency of phylogenetically diverse reductive dehalogenase-homologous genes in deep subseafloor sedimentary metagenomes.</title>
        <authorList>
            <person name="Kawai M."/>
            <person name="Futagami T."/>
            <person name="Toyoda A."/>
            <person name="Takaki Y."/>
            <person name="Nishi S."/>
            <person name="Hori S."/>
            <person name="Arai W."/>
            <person name="Tsubouchi T."/>
            <person name="Morono Y."/>
            <person name="Uchiyama I."/>
            <person name="Ito T."/>
            <person name="Fujiyama A."/>
            <person name="Inagaki F."/>
            <person name="Takami H."/>
        </authorList>
    </citation>
    <scope>NUCLEOTIDE SEQUENCE</scope>
    <source>
        <strain evidence="3">Expedition CK06-06</strain>
    </source>
</reference>
<dbReference type="SUPFAM" id="SSF52540">
    <property type="entry name" value="P-loop containing nucleoside triphosphate hydrolases"/>
    <property type="match status" value="1"/>
</dbReference>
<evidence type="ECO:0000256" key="2">
    <source>
        <dbReference type="ARBA" id="ARBA00023134"/>
    </source>
</evidence>
<dbReference type="Gene3D" id="3.40.50.300">
    <property type="entry name" value="P-loop containing nucleotide triphosphate hydrolases"/>
    <property type="match status" value="1"/>
</dbReference>
<dbReference type="InterPro" id="IPR050227">
    <property type="entry name" value="Rab"/>
</dbReference>
<dbReference type="PROSITE" id="PS51421">
    <property type="entry name" value="RAS"/>
    <property type="match status" value="1"/>
</dbReference>
<dbReference type="SMART" id="SM00173">
    <property type="entry name" value="RAS"/>
    <property type="match status" value="1"/>
</dbReference>
<dbReference type="NCBIfam" id="TIGR00231">
    <property type="entry name" value="small_GTP"/>
    <property type="match status" value="1"/>
</dbReference>
<dbReference type="SMART" id="SM00175">
    <property type="entry name" value="RAB"/>
    <property type="match status" value="1"/>
</dbReference>
<dbReference type="GO" id="GO:0003924">
    <property type="term" value="F:GTPase activity"/>
    <property type="evidence" value="ECO:0007669"/>
    <property type="project" value="InterPro"/>
</dbReference>
<dbReference type="InterPro" id="IPR005225">
    <property type="entry name" value="Small_GTP-bd"/>
</dbReference>
<dbReference type="GO" id="GO:0005525">
    <property type="term" value="F:GTP binding"/>
    <property type="evidence" value="ECO:0007669"/>
    <property type="project" value="UniProtKB-KW"/>
</dbReference>
<dbReference type="SMART" id="SM00174">
    <property type="entry name" value="RHO"/>
    <property type="match status" value="1"/>
</dbReference>
<dbReference type="Pfam" id="PF00071">
    <property type="entry name" value="Ras"/>
    <property type="match status" value="1"/>
</dbReference>
<keyword evidence="1" id="KW-0547">Nucleotide-binding</keyword>
<sequence>GLDFFVKNLEINEKLISLQIWDFAGESRFRFLLPDYVKGASGAIFMYDITRFSSLKNMEDWLLVFNQGLIKTEKRFPIIMVGGKADLIKKRAIQSEDAIEIAKKQKFIGFIECSSKTGENVGKIFITLAKTMIKEAGLIQDNVLL</sequence>
<dbReference type="EMBL" id="BART01004257">
    <property type="protein sequence ID" value="GAG68657.1"/>
    <property type="molecule type" value="Genomic_DNA"/>
</dbReference>
<dbReference type="InterPro" id="IPR001806">
    <property type="entry name" value="Small_GTPase"/>
</dbReference>
<dbReference type="PROSITE" id="PS51419">
    <property type="entry name" value="RAB"/>
    <property type="match status" value="1"/>
</dbReference>
<evidence type="ECO:0008006" key="4">
    <source>
        <dbReference type="Google" id="ProtNLM"/>
    </source>
</evidence>
<feature type="non-terminal residue" evidence="3">
    <location>
        <position position="1"/>
    </location>
</feature>
<proteinExistence type="predicted"/>
<organism evidence="3">
    <name type="scientific">marine sediment metagenome</name>
    <dbReference type="NCBI Taxonomy" id="412755"/>
    <lineage>
        <taxon>unclassified sequences</taxon>
        <taxon>metagenomes</taxon>
        <taxon>ecological metagenomes</taxon>
    </lineage>
</organism>
<dbReference type="AlphaFoldDB" id="X1AFU9"/>
<dbReference type="FunFam" id="3.40.50.300:FF:001447">
    <property type="entry name" value="Ras-related protein Rab-1B"/>
    <property type="match status" value="1"/>
</dbReference>